<keyword evidence="2" id="KW-0808">Transferase</keyword>
<protein>
    <submittedName>
        <fullName evidence="2">Putative N-acetyltransferase YnaD</fullName>
    </submittedName>
</protein>
<dbReference type="PANTHER" id="PTHR43792:SF10">
    <property type="entry name" value="N-ACETYLTRANSFERASE DOMAIN-CONTAINING PROTEIN"/>
    <property type="match status" value="1"/>
</dbReference>
<dbReference type="AlphaFoldDB" id="A0A6F8T2R2"/>
<dbReference type="CDD" id="cd04301">
    <property type="entry name" value="NAT_SF"/>
    <property type="match status" value="1"/>
</dbReference>
<gene>
    <name evidence="2" type="primary">ynaD</name>
    <name evidence="2" type="ORF">TUM19329_08110</name>
</gene>
<accession>A0A6F8T2R2</accession>
<dbReference type="EMBL" id="AP022839">
    <property type="protein sequence ID" value="BCA94450.1"/>
    <property type="molecule type" value="Genomic_DNA"/>
</dbReference>
<feature type="domain" description="N-acetyltransferase" evidence="1">
    <location>
        <begin position="11"/>
        <end position="162"/>
    </location>
</feature>
<dbReference type="Pfam" id="PF13302">
    <property type="entry name" value="Acetyltransf_3"/>
    <property type="match status" value="1"/>
</dbReference>
<dbReference type="InterPro" id="IPR000182">
    <property type="entry name" value="GNAT_dom"/>
</dbReference>
<dbReference type="GO" id="GO:0016747">
    <property type="term" value="F:acyltransferase activity, transferring groups other than amino-acyl groups"/>
    <property type="evidence" value="ECO:0007669"/>
    <property type="project" value="InterPro"/>
</dbReference>
<keyword evidence="3" id="KW-1185">Reference proteome</keyword>
<dbReference type="PROSITE" id="PS51186">
    <property type="entry name" value="GNAT"/>
    <property type="match status" value="1"/>
</dbReference>
<dbReference type="PANTHER" id="PTHR43792">
    <property type="entry name" value="GNAT FAMILY, PUTATIVE (AFU_ORTHOLOGUE AFUA_3G00765)-RELATED-RELATED"/>
    <property type="match status" value="1"/>
</dbReference>
<dbReference type="Gene3D" id="3.40.630.30">
    <property type="match status" value="1"/>
</dbReference>
<evidence type="ECO:0000313" key="3">
    <source>
        <dbReference type="Proteomes" id="UP000502894"/>
    </source>
</evidence>
<dbReference type="SUPFAM" id="SSF55729">
    <property type="entry name" value="Acyl-CoA N-acyltransferases (Nat)"/>
    <property type="match status" value="1"/>
</dbReference>
<proteinExistence type="predicted"/>
<dbReference type="InterPro" id="IPR016181">
    <property type="entry name" value="Acyl_CoA_acyltransferase"/>
</dbReference>
<dbReference type="Proteomes" id="UP000502894">
    <property type="component" value="Chromosome"/>
</dbReference>
<reference evidence="2" key="1">
    <citation type="journal article" date="2020" name="Microbiol. Resour. Announc.">
        <title>Complete Genome Sequence of Novel Psychrotolerant Legionella Strain TUM19329, Isolated from Antarctic Lake Sediment.</title>
        <authorList>
            <person name="Shimada S."/>
            <person name="Nakai R."/>
            <person name="Aoki K."/>
            <person name="Shimoeda N."/>
            <person name="Ohno G."/>
            <person name="Miyazaki Y."/>
            <person name="Kudoh S."/>
            <person name="Imura S."/>
            <person name="Watanabe K."/>
            <person name="Ishii Y."/>
            <person name="Tateda K."/>
        </authorList>
    </citation>
    <scope>NUCLEOTIDE SEQUENCE [LARGE SCALE GENOMIC DNA]</scope>
    <source>
        <strain evidence="2">TUM19329</strain>
    </source>
</reference>
<sequence>MQSYLITTKHLGLRFIRKEDAKYLERIDKDPEVKEFYPEGTLTDHEIKNFIKESIINYKNKHLPCFVLFQLKDGKFVGEAYFNEIETGEIKVGYLFHKKYWNKGYATEVLKALINWAKIYIDTEYIIAYADVENVASFRVMKKCGMKYYKEGTYLGMRCYFYRIKIH</sequence>
<evidence type="ECO:0000313" key="2">
    <source>
        <dbReference type="EMBL" id="BCA94450.1"/>
    </source>
</evidence>
<evidence type="ECO:0000259" key="1">
    <source>
        <dbReference type="PROSITE" id="PS51186"/>
    </source>
</evidence>
<name>A0A6F8T2R2_9GAMM</name>
<dbReference type="InterPro" id="IPR051531">
    <property type="entry name" value="N-acetyltransferase"/>
</dbReference>
<dbReference type="RefSeq" id="WP_173236345.1">
    <property type="nucleotide sequence ID" value="NZ_AP022839.1"/>
</dbReference>
<organism evidence="2 3">
    <name type="scientific">Legionella antarctica</name>
    <dbReference type="NCBI Taxonomy" id="2708020"/>
    <lineage>
        <taxon>Bacteria</taxon>
        <taxon>Pseudomonadati</taxon>
        <taxon>Pseudomonadota</taxon>
        <taxon>Gammaproteobacteria</taxon>
        <taxon>Legionellales</taxon>
        <taxon>Legionellaceae</taxon>
        <taxon>Legionella</taxon>
    </lineage>
</organism>
<dbReference type="KEGG" id="lant:TUM19329_08110"/>